<evidence type="ECO:0000313" key="2">
    <source>
        <dbReference type="EMBL" id="QXT40569.1"/>
    </source>
</evidence>
<dbReference type="Proteomes" id="UP000825009">
    <property type="component" value="Chromosome"/>
</dbReference>
<gene>
    <name evidence="2" type="ORF">KYE46_04820</name>
</gene>
<proteinExistence type="predicted"/>
<reference evidence="2 3" key="1">
    <citation type="submission" date="2021-07" db="EMBL/GenBank/DDBJ databases">
        <title>A novel Jannaschia species isolated from marine dinoflagellate Ceratoperidinium margalefii.</title>
        <authorList>
            <person name="Jiang Y."/>
            <person name="Li Z."/>
        </authorList>
    </citation>
    <scope>NUCLEOTIDE SEQUENCE [LARGE SCALE GENOMIC DNA]</scope>
    <source>
        <strain evidence="2 3">J12C1-MA-4</strain>
    </source>
</reference>
<dbReference type="EMBL" id="CP079194">
    <property type="protein sequence ID" value="QXT40569.1"/>
    <property type="molecule type" value="Genomic_DNA"/>
</dbReference>
<protein>
    <submittedName>
        <fullName evidence="2">DUF4864 domain-containing protein</fullName>
    </submittedName>
</protein>
<dbReference type="KEGG" id="gce:KYE46_04820"/>
<dbReference type="RefSeq" id="WP_219003851.1">
    <property type="nucleotide sequence ID" value="NZ_CP079194.1"/>
</dbReference>
<feature type="chain" id="PRO_5034333508" evidence="1">
    <location>
        <begin position="22"/>
        <end position="139"/>
    </location>
</feature>
<accession>A0A8F6YB36</accession>
<dbReference type="InterPro" id="IPR032347">
    <property type="entry name" value="DUF4864"/>
</dbReference>
<name>A0A8F6YB36_9RHOB</name>
<keyword evidence="1" id="KW-0732">Signal</keyword>
<dbReference type="Pfam" id="PF16156">
    <property type="entry name" value="DUF4864"/>
    <property type="match status" value="1"/>
</dbReference>
<dbReference type="AlphaFoldDB" id="A0A8F6YB36"/>
<keyword evidence="3" id="KW-1185">Reference proteome</keyword>
<evidence type="ECO:0000256" key="1">
    <source>
        <dbReference type="SAM" id="SignalP"/>
    </source>
</evidence>
<sequence length="139" mass="15254">MIRALILSLALAIAAVLPATAQEILDPNPQIEAVIGSQFSAFEAEDVTDAWQYASPSIQALFGDPQNFGRMVQQAFPMVWEPSDFEFIDLQTLGSMTVQRVEVIDQAGNLHYLGYSMIETEAGWRINGVQVLRAPDLGV</sequence>
<feature type="signal peptide" evidence="1">
    <location>
        <begin position="1"/>
        <end position="21"/>
    </location>
</feature>
<evidence type="ECO:0000313" key="3">
    <source>
        <dbReference type="Proteomes" id="UP000825009"/>
    </source>
</evidence>
<organism evidence="2 3">
    <name type="scientific">Gymnodinialimonas ceratoperidinii</name>
    <dbReference type="NCBI Taxonomy" id="2856823"/>
    <lineage>
        <taxon>Bacteria</taxon>
        <taxon>Pseudomonadati</taxon>
        <taxon>Pseudomonadota</taxon>
        <taxon>Alphaproteobacteria</taxon>
        <taxon>Rhodobacterales</taxon>
        <taxon>Paracoccaceae</taxon>
        <taxon>Gymnodinialimonas</taxon>
    </lineage>
</organism>